<gene>
    <name evidence="1" type="ORF">LCER1_G005855</name>
</gene>
<dbReference type="OrthoDB" id="408152at2759"/>
<protein>
    <submittedName>
        <fullName evidence="1">Uncharacterized protein</fullName>
    </submittedName>
</protein>
<dbReference type="AlphaFoldDB" id="A0A7D8YR20"/>
<accession>A0A7D8YR20</accession>
<dbReference type="Gene3D" id="3.40.50.300">
    <property type="entry name" value="P-loop containing nucleotide triphosphate hydrolases"/>
    <property type="match status" value="1"/>
</dbReference>
<dbReference type="Pfam" id="PF17784">
    <property type="entry name" value="Sulfotransfer_4"/>
    <property type="match status" value="1"/>
</dbReference>
<keyword evidence="2" id="KW-1185">Reference proteome</keyword>
<dbReference type="Proteomes" id="UP000481288">
    <property type="component" value="Unassembled WGS sequence"/>
</dbReference>
<dbReference type="PANTHER" id="PTHR36978">
    <property type="entry name" value="P-LOOP CONTAINING NUCLEOTIDE TRIPHOSPHATE HYDROLASE"/>
    <property type="match status" value="1"/>
</dbReference>
<organism evidence="1 2">
    <name type="scientific">Lachnellula cervina</name>
    <dbReference type="NCBI Taxonomy" id="1316786"/>
    <lineage>
        <taxon>Eukaryota</taxon>
        <taxon>Fungi</taxon>
        <taxon>Dikarya</taxon>
        <taxon>Ascomycota</taxon>
        <taxon>Pezizomycotina</taxon>
        <taxon>Leotiomycetes</taxon>
        <taxon>Helotiales</taxon>
        <taxon>Lachnaceae</taxon>
        <taxon>Lachnellula</taxon>
    </lineage>
</organism>
<proteinExistence type="predicted"/>
<name>A0A7D8YR20_9HELO</name>
<sequence length="297" mass="33182">MVESAPIKLATIPESDVSGPPQVISVGLWRMGTASMAVAYNILGLRPHHALDMSDPEQWKLFEAAADGTWPDPKTGKKKRPPFTRAEWDQIYGKYGAITEMGSAFAEQLIAAYPEAKVVICRRDFDKWWPSFRNGIVVHLNSVKLRVVINLASLVMGRRGGHAMVKMVQGFFRSYSMDEFDTNAEAVYDEYFKRIDELVPPERKLVYQLGEGWEPLCEFLDKPVPGVEFPRINEAVALRENQQQAMNKVLNETWRALKPWVVGLIGGGVAAGCVWFVDPRIISSSPGSILSMLNAKA</sequence>
<dbReference type="InterPro" id="IPR040632">
    <property type="entry name" value="Sulfotransfer_4"/>
</dbReference>
<dbReference type="PANTHER" id="PTHR36978:SF4">
    <property type="entry name" value="P-LOOP CONTAINING NUCLEOSIDE TRIPHOSPHATE HYDROLASE PROTEIN"/>
    <property type="match status" value="1"/>
</dbReference>
<evidence type="ECO:0000313" key="1">
    <source>
        <dbReference type="EMBL" id="TVY54708.1"/>
    </source>
</evidence>
<evidence type="ECO:0000313" key="2">
    <source>
        <dbReference type="Proteomes" id="UP000481288"/>
    </source>
</evidence>
<dbReference type="InterPro" id="IPR027417">
    <property type="entry name" value="P-loop_NTPase"/>
</dbReference>
<comment type="caution">
    <text evidence="1">The sequence shown here is derived from an EMBL/GenBank/DDBJ whole genome shotgun (WGS) entry which is preliminary data.</text>
</comment>
<dbReference type="SUPFAM" id="SSF52540">
    <property type="entry name" value="P-loop containing nucleoside triphosphate hydrolases"/>
    <property type="match status" value="1"/>
</dbReference>
<reference evidence="1 2" key="1">
    <citation type="submission" date="2018-05" db="EMBL/GenBank/DDBJ databases">
        <title>Whole genome sequencing for identification of molecular markers to develop diagnostic detection tools for the regulated plant pathogen Lachnellula willkommii.</title>
        <authorList>
            <person name="Giroux E."/>
            <person name="Bilodeau G."/>
        </authorList>
    </citation>
    <scope>NUCLEOTIDE SEQUENCE [LARGE SCALE GENOMIC DNA]</scope>
    <source>
        <strain evidence="1 2">CBS 625.97</strain>
    </source>
</reference>
<dbReference type="EMBL" id="QGMG01000312">
    <property type="protein sequence ID" value="TVY54708.1"/>
    <property type="molecule type" value="Genomic_DNA"/>
</dbReference>